<comment type="caution">
    <text evidence="8">The sequence shown here is derived from an EMBL/GenBank/DDBJ whole genome shotgun (WGS) entry which is preliminary data.</text>
</comment>
<protein>
    <recommendedName>
        <fullName evidence="7">BURP domain-containing protein</fullName>
    </recommendedName>
</protein>
<proteinExistence type="predicted"/>
<dbReference type="Proteomes" id="UP001396334">
    <property type="component" value="Unassembled WGS sequence"/>
</dbReference>
<comment type="subcellular location">
    <subcellularLocation>
        <location evidence="1">Secreted</location>
        <location evidence="1">Cell wall</location>
    </subcellularLocation>
    <subcellularLocation>
        <location evidence="2">Secreted</location>
        <location evidence="2">Extracellular space</location>
        <location evidence="2">Apoplast</location>
    </subcellularLocation>
</comment>
<dbReference type="InterPro" id="IPR004873">
    <property type="entry name" value="BURP_dom"/>
</dbReference>
<dbReference type="InterPro" id="IPR051897">
    <property type="entry name" value="PG-associated_BURP"/>
</dbReference>
<dbReference type="PANTHER" id="PTHR31458">
    <property type="entry name" value="POLYGALACTURONASE 1 BETA-LIKE PROTEIN 2"/>
    <property type="match status" value="1"/>
</dbReference>
<keyword evidence="9" id="KW-1185">Reference proteome</keyword>
<dbReference type="Pfam" id="PF03181">
    <property type="entry name" value="BURP"/>
    <property type="match status" value="1"/>
</dbReference>
<gene>
    <name evidence="8" type="ORF">V6N11_034816</name>
</gene>
<reference evidence="8 9" key="1">
    <citation type="journal article" date="2024" name="G3 (Bethesda)">
        <title>Genome assembly of Hibiscus sabdariffa L. provides insights into metabolisms of medicinal natural products.</title>
        <authorList>
            <person name="Kim T."/>
        </authorList>
    </citation>
    <scope>NUCLEOTIDE SEQUENCE [LARGE SCALE GENOMIC DNA]</scope>
    <source>
        <strain evidence="8">TK-2024</strain>
        <tissue evidence="8">Old leaves</tissue>
    </source>
</reference>
<dbReference type="PANTHER" id="PTHR31458:SF2">
    <property type="entry name" value="POLYGALACTURONASE 1 BETA-LIKE PROTEIN 2"/>
    <property type="match status" value="1"/>
</dbReference>
<dbReference type="EMBL" id="JBBPBN010000997">
    <property type="protein sequence ID" value="KAK8480728.1"/>
    <property type="molecule type" value="Genomic_DNA"/>
</dbReference>
<keyword evidence="3" id="KW-0964">Secreted</keyword>
<evidence type="ECO:0000259" key="7">
    <source>
        <dbReference type="PROSITE" id="PS51277"/>
    </source>
</evidence>
<evidence type="ECO:0000256" key="2">
    <source>
        <dbReference type="ARBA" id="ARBA00004271"/>
    </source>
</evidence>
<keyword evidence="3" id="KW-0134">Cell wall</keyword>
<keyword evidence="4" id="KW-0052">Apoplast</keyword>
<evidence type="ECO:0000256" key="4">
    <source>
        <dbReference type="ARBA" id="ARBA00022523"/>
    </source>
</evidence>
<dbReference type="PROSITE" id="PS51277">
    <property type="entry name" value="BURP"/>
    <property type="match status" value="1"/>
</dbReference>
<evidence type="ECO:0000256" key="3">
    <source>
        <dbReference type="ARBA" id="ARBA00022512"/>
    </source>
</evidence>
<feature type="domain" description="BURP" evidence="7">
    <location>
        <begin position="394"/>
        <end position="608"/>
    </location>
</feature>
<evidence type="ECO:0000256" key="6">
    <source>
        <dbReference type="ARBA" id="ARBA00023180"/>
    </source>
</evidence>
<evidence type="ECO:0000313" key="9">
    <source>
        <dbReference type="Proteomes" id="UP001396334"/>
    </source>
</evidence>
<sequence>MQVAFGGAGDSSVSENPFTPKASFVRYWNKQLNREIPKTHFLLSKVSPLTAVDSASFFKLAAQNHLDSRLPSFCSSAKLFCFPDLSPSLEKHSKDVNFAVYLDKNFTNYGSGGVAGADTFKNYSENDNVIVDTFRRYSRESTGRKEKFSNYASGSNVVDQSFNTYAAAATGGSGDFNNYNHEVNVPNLKFTSYSDDSNGHGQTFTRYTEDANAGQQSFSNYGKNGNGVPNEFDSYGNGSNVMGSDFSGYGKTANGAQDTFTSYAFNTNNPVNGFKSYGEGGNAAVDSFSSYRDQANVGESNFQSYAKGGNAAEVDFSSYGQSFNEGTEKFTGYGKGANGQSIGFKIYGKNTTFKDYAKQGVTFKRYNESLNSAETAQVKAAGSRANKWVEPGKFFREKMLKQGIVMPMPDIKDKMPARSFLPRNILSKIPFSSSKIGELKKTFHAADNSSLETIMLDALKECERAPSPGETKRCVGSAEDMLDFATSVLGRNVDARTTESVNGSKNNIKIGAVRKINGGKVTKSVSCHQSLYPYLLYYCHSVPKVRVYEADILDPNTEKKINHGVAICHLDTSSWSSGHGAFLALGSGPGRIEVCHWIFENDMTWTIADS</sequence>
<evidence type="ECO:0000256" key="5">
    <source>
        <dbReference type="ARBA" id="ARBA00022729"/>
    </source>
</evidence>
<keyword evidence="5" id="KW-0732">Signal</keyword>
<keyword evidence="6" id="KW-0325">Glycoprotein</keyword>
<evidence type="ECO:0000256" key="1">
    <source>
        <dbReference type="ARBA" id="ARBA00004191"/>
    </source>
</evidence>
<organism evidence="8 9">
    <name type="scientific">Hibiscus sabdariffa</name>
    <name type="common">roselle</name>
    <dbReference type="NCBI Taxonomy" id="183260"/>
    <lineage>
        <taxon>Eukaryota</taxon>
        <taxon>Viridiplantae</taxon>
        <taxon>Streptophyta</taxon>
        <taxon>Embryophyta</taxon>
        <taxon>Tracheophyta</taxon>
        <taxon>Spermatophyta</taxon>
        <taxon>Magnoliopsida</taxon>
        <taxon>eudicotyledons</taxon>
        <taxon>Gunneridae</taxon>
        <taxon>Pentapetalae</taxon>
        <taxon>rosids</taxon>
        <taxon>malvids</taxon>
        <taxon>Malvales</taxon>
        <taxon>Malvaceae</taxon>
        <taxon>Malvoideae</taxon>
        <taxon>Hibiscus</taxon>
    </lineage>
</organism>
<dbReference type="SMART" id="SM01045">
    <property type="entry name" value="BURP"/>
    <property type="match status" value="1"/>
</dbReference>
<accession>A0ABR1ZJP8</accession>
<evidence type="ECO:0000313" key="8">
    <source>
        <dbReference type="EMBL" id="KAK8480728.1"/>
    </source>
</evidence>
<name>A0ABR1ZJP8_9ROSI</name>